<name>A0A9J6GPZ3_HAELO</name>
<dbReference type="OrthoDB" id="5876800at2759"/>
<dbReference type="Proteomes" id="UP000821853">
    <property type="component" value="Unassembled WGS sequence"/>
</dbReference>
<comment type="caution">
    <text evidence="1">The sequence shown here is derived from an EMBL/GenBank/DDBJ whole genome shotgun (WGS) entry which is preliminary data.</text>
</comment>
<reference evidence="1 2" key="1">
    <citation type="journal article" date="2020" name="Cell">
        <title>Large-Scale Comparative Analyses of Tick Genomes Elucidate Their Genetic Diversity and Vector Capacities.</title>
        <authorList>
            <consortium name="Tick Genome and Microbiome Consortium (TIGMIC)"/>
            <person name="Jia N."/>
            <person name="Wang J."/>
            <person name="Shi W."/>
            <person name="Du L."/>
            <person name="Sun Y."/>
            <person name="Zhan W."/>
            <person name="Jiang J.F."/>
            <person name="Wang Q."/>
            <person name="Zhang B."/>
            <person name="Ji P."/>
            <person name="Bell-Sakyi L."/>
            <person name="Cui X.M."/>
            <person name="Yuan T.T."/>
            <person name="Jiang B.G."/>
            <person name="Yang W.F."/>
            <person name="Lam T.T."/>
            <person name="Chang Q.C."/>
            <person name="Ding S.J."/>
            <person name="Wang X.J."/>
            <person name="Zhu J.G."/>
            <person name="Ruan X.D."/>
            <person name="Zhao L."/>
            <person name="Wei J.T."/>
            <person name="Ye R.Z."/>
            <person name="Que T.C."/>
            <person name="Du C.H."/>
            <person name="Zhou Y.H."/>
            <person name="Cheng J.X."/>
            <person name="Dai P.F."/>
            <person name="Guo W.B."/>
            <person name="Han X.H."/>
            <person name="Huang E.J."/>
            <person name="Li L.F."/>
            <person name="Wei W."/>
            <person name="Gao Y.C."/>
            <person name="Liu J.Z."/>
            <person name="Shao H.Z."/>
            <person name="Wang X."/>
            <person name="Wang C.C."/>
            <person name="Yang T.C."/>
            <person name="Huo Q.B."/>
            <person name="Li W."/>
            <person name="Chen H.Y."/>
            <person name="Chen S.E."/>
            <person name="Zhou L.G."/>
            <person name="Ni X.B."/>
            <person name="Tian J.H."/>
            <person name="Sheng Y."/>
            <person name="Liu T."/>
            <person name="Pan Y.S."/>
            <person name="Xia L.Y."/>
            <person name="Li J."/>
            <person name="Zhao F."/>
            <person name="Cao W.C."/>
        </authorList>
    </citation>
    <scope>NUCLEOTIDE SEQUENCE [LARGE SCALE GENOMIC DNA]</scope>
    <source>
        <strain evidence="1">HaeL-2018</strain>
    </source>
</reference>
<proteinExistence type="predicted"/>
<dbReference type="PANTHER" id="PTHR13382">
    <property type="entry name" value="MITOCHONDRIAL ATP SYNTHASE COUPLING FACTOR B"/>
    <property type="match status" value="1"/>
</dbReference>
<dbReference type="VEuPathDB" id="VectorBase:HLOH_057931"/>
<organism evidence="1 2">
    <name type="scientific">Haemaphysalis longicornis</name>
    <name type="common">Bush tick</name>
    <dbReference type="NCBI Taxonomy" id="44386"/>
    <lineage>
        <taxon>Eukaryota</taxon>
        <taxon>Metazoa</taxon>
        <taxon>Ecdysozoa</taxon>
        <taxon>Arthropoda</taxon>
        <taxon>Chelicerata</taxon>
        <taxon>Arachnida</taxon>
        <taxon>Acari</taxon>
        <taxon>Parasitiformes</taxon>
        <taxon>Ixodida</taxon>
        <taxon>Ixodoidea</taxon>
        <taxon>Ixodidae</taxon>
        <taxon>Haemaphysalinae</taxon>
        <taxon>Haemaphysalis</taxon>
    </lineage>
</organism>
<dbReference type="SMART" id="SM00367">
    <property type="entry name" value="LRR_CC"/>
    <property type="match status" value="2"/>
</dbReference>
<dbReference type="PANTHER" id="PTHR13382:SF69">
    <property type="entry name" value="FI18408P1"/>
    <property type="match status" value="1"/>
</dbReference>
<dbReference type="InterPro" id="IPR032675">
    <property type="entry name" value="LRR_dom_sf"/>
</dbReference>
<keyword evidence="2" id="KW-1185">Reference proteome</keyword>
<dbReference type="EMBL" id="JABSTR010000008">
    <property type="protein sequence ID" value="KAH9376663.1"/>
    <property type="molecule type" value="Genomic_DNA"/>
</dbReference>
<dbReference type="SUPFAM" id="SSF52047">
    <property type="entry name" value="RNI-like"/>
    <property type="match status" value="1"/>
</dbReference>
<evidence type="ECO:0000313" key="2">
    <source>
        <dbReference type="Proteomes" id="UP000821853"/>
    </source>
</evidence>
<gene>
    <name evidence="1" type="ORF">HPB48_005874</name>
</gene>
<sequence>MDLSGGCRVERPQRWPGVCGGSPAAVTWPGPRARAERLLGGRRVAALRSASAPACAGLDLSWVGGPRDQAVRDLPRLLVEVRLCRLRLSDVALRLLAHQLPHLSRLDLSNCRGVTDMGIAVLGGSQGVAADCARRVAALRRCVGLRHLDLRDCPQVTDAACRRFVAQIRLPVTLKESKLIQVAST</sequence>
<dbReference type="Gene3D" id="3.80.10.10">
    <property type="entry name" value="Ribonuclease Inhibitor"/>
    <property type="match status" value="1"/>
</dbReference>
<accession>A0A9J6GPZ3</accession>
<dbReference type="GO" id="GO:0005737">
    <property type="term" value="C:cytoplasm"/>
    <property type="evidence" value="ECO:0007669"/>
    <property type="project" value="TreeGrafter"/>
</dbReference>
<protein>
    <submittedName>
        <fullName evidence="1">Uncharacterized protein</fullName>
    </submittedName>
</protein>
<evidence type="ECO:0000313" key="1">
    <source>
        <dbReference type="EMBL" id="KAH9376663.1"/>
    </source>
</evidence>
<dbReference type="InterPro" id="IPR006553">
    <property type="entry name" value="Leu-rich_rpt_Cys-con_subtyp"/>
</dbReference>
<dbReference type="AlphaFoldDB" id="A0A9J6GPZ3"/>
<dbReference type="InterPro" id="IPR050648">
    <property type="entry name" value="F-box_LRR-repeat"/>
</dbReference>